<evidence type="ECO:0000259" key="3">
    <source>
        <dbReference type="Pfam" id="PF00085"/>
    </source>
</evidence>
<dbReference type="PANTHER" id="PTHR45663">
    <property type="entry name" value="GEO12009P1"/>
    <property type="match status" value="1"/>
</dbReference>
<dbReference type="Gene3D" id="3.40.30.10">
    <property type="entry name" value="Glutaredoxin"/>
    <property type="match status" value="1"/>
</dbReference>
<reference evidence="4 5" key="1">
    <citation type="submission" date="2017-11" db="EMBL/GenBank/DDBJ databases">
        <title>Genomic Encyclopedia of Archaeal and Bacterial Type Strains, Phase II (KMG-II): From Individual Species to Whole Genera.</title>
        <authorList>
            <person name="Goeker M."/>
        </authorList>
    </citation>
    <scope>NUCLEOTIDE SEQUENCE [LARGE SCALE GENOMIC DNA]</scope>
    <source>
        <strain evidence="4 5">DSM 27763</strain>
    </source>
</reference>
<dbReference type="Gene3D" id="1.25.40.10">
    <property type="entry name" value="Tetratricopeptide repeat domain"/>
    <property type="match status" value="1"/>
</dbReference>
<comment type="caution">
    <text evidence="4">The sequence shown here is derived from an EMBL/GenBank/DDBJ whole genome shotgun (WGS) entry which is preliminary data.</text>
</comment>
<dbReference type="GO" id="GO:0005737">
    <property type="term" value="C:cytoplasm"/>
    <property type="evidence" value="ECO:0007669"/>
    <property type="project" value="TreeGrafter"/>
</dbReference>
<accession>A0A0B2BR89</accession>
<dbReference type="SUPFAM" id="SSF48452">
    <property type="entry name" value="TPR-like"/>
    <property type="match status" value="1"/>
</dbReference>
<evidence type="ECO:0000313" key="4">
    <source>
        <dbReference type="EMBL" id="PJJ54175.1"/>
    </source>
</evidence>
<dbReference type="InterPro" id="IPR013766">
    <property type="entry name" value="Thioredoxin_domain"/>
</dbReference>
<dbReference type="CDD" id="cd02956">
    <property type="entry name" value="ybbN"/>
    <property type="match status" value="1"/>
</dbReference>
<dbReference type="Proteomes" id="UP000230842">
    <property type="component" value="Unassembled WGS sequence"/>
</dbReference>
<dbReference type="OrthoDB" id="5181746at2"/>
<dbReference type="InterPro" id="IPR036249">
    <property type="entry name" value="Thioredoxin-like_sf"/>
</dbReference>
<dbReference type="Pfam" id="PF14561">
    <property type="entry name" value="TPR_20"/>
    <property type="match status" value="1"/>
</dbReference>
<gene>
    <name evidence="4" type="ORF">CLV56_3679</name>
</gene>
<dbReference type="InterPro" id="IPR011990">
    <property type="entry name" value="TPR-like_helical_dom_sf"/>
</dbReference>
<dbReference type="EMBL" id="PGEZ01000002">
    <property type="protein sequence ID" value="PJJ54175.1"/>
    <property type="molecule type" value="Genomic_DNA"/>
</dbReference>
<dbReference type="Pfam" id="PF00085">
    <property type="entry name" value="Thioredoxin"/>
    <property type="match status" value="1"/>
</dbReference>
<evidence type="ECO:0000256" key="2">
    <source>
        <dbReference type="ARBA" id="ARBA00023284"/>
    </source>
</evidence>
<proteinExistence type="inferred from homology"/>
<organism evidence="4 5">
    <name type="scientific">Mumia flava</name>
    <dbReference type="NCBI Taxonomy" id="1348852"/>
    <lineage>
        <taxon>Bacteria</taxon>
        <taxon>Bacillati</taxon>
        <taxon>Actinomycetota</taxon>
        <taxon>Actinomycetes</taxon>
        <taxon>Propionibacteriales</taxon>
        <taxon>Nocardioidaceae</taxon>
        <taxon>Mumia</taxon>
    </lineage>
</organism>
<evidence type="ECO:0000313" key="5">
    <source>
        <dbReference type="Proteomes" id="UP000230842"/>
    </source>
</evidence>
<dbReference type="GO" id="GO:0006950">
    <property type="term" value="P:response to stress"/>
    <property type="evidence" value="ECO:0007669"/>
    <property type="project" value="UniProtKB-ARBA"/>
</dbReference>
<comment type="similarity">
    <text evidence="1">Belongs to the thioredoxin family.</text>
</comment>
<evidence type="ECO:0000256" key="1">
    <source>
        <dbReference type="ARBA" id="ARBA00008987"/>
    </source>
</evidence>
<dbReference type="SUPFAM" id="SSF52833">
    <property type="entry name" value="Thioredoxin-like"/>
    <property type="match status" value="1"/>
</dbReference>
<sequence>MSFSRPGAVDLSALKNAATSKPPSSAGAAPAGATWVVDVTEQNFQQILTESASHVVVLSLWTSRAEQSASFNALLGRVADSYGGRLQLAQIDVDTNPQIAQMLGAQGVPFVLGVVKGQPVPLFQGTADEPEVRQYFDELLRVAEANGVTGTAAPSGGAAPVEEEPADDPRFAAADDAYAEGDFATAVAEYEKLVAANPADSEAAERLAGAKLLQRTSGVDLNDARAAAADDPADVDAQLLVADLDVAGGHVDDAFGRLIDLVRATAGDERERVRARLVELFTVVGTDDPRVGQARRALASALF</sequence>
<dbReference type="AlphaFoldDB" id="A0A0B2BR89"/>
<keyword evidence="5" id="KW-1185">Reference proteome</keyword>
<dbReference type="RefSeq" id="WP_039339541.1">
    <property type="nucleotide sequence ID" value="NZ_PGEZ01000002.1"/>
</dbReference>
<keyword evidence="2" id="KW-0676">Redox-active center</keyword>
<name>A0A0B2BR89_9ACTN</name>
<protein>
    <submittedName>
        <fullName evidence="4">Putative thioredoxin</fullName>
    </submittedName>
</protein>
<dbReference type="PANTHER" id="PTHR45663:SF11">
    <property type="entry name" value="GEO12009P1"/>
    <property type="match status" value="1"/>
</dbReference>
<feature type="domain" description="Thioredoxin" evidence="3">
    <location>
        <begin position="36"/>
        <end position="136"/>
    </location>
</feature>
<dbReference type="GO" id="GO:0015035">
    <property type="term" value="F:protein-disulfide reductase activity"/>
    <property type="evidence" value="ECO:0007669"/>
    <property type="project" value="TreeGrafter"/>
</dbReference>